<proteinExistence type="predicted"/>
<keyword evidence="1" id="KW-0812">Transmembrane</keyword>
<dbReference type="GeneTree" id="ENSGT01120000278073"/>
<gene>
    <name evidence="2" type="primary">MLLT11</name>
</gene>
<evidence type="ECO:0008006" key="4">
    <source>
        <dbReference type="Google" id="ProtNLM"/>
    </source>
</evidence>
<reference evidence="2 3" key="1">
    <citation type="submission" date="2021-04" db="EMBL/GenBank/DDBJ databases">
        <authorList>
            <consortium name="Wellcome Sanger Institute Data Sharing"/>
        </authorList>
    </citation>
    <scope>NUCLEOTIDE SEQUENCE [LARGE SCALE GENOMIC DNA]</scope>
</reference>
<reference evidence="2" key="3">
    <citation type="submission" date="2025-09" db="UniProtKB">
        <authorList>
            <consortium name="Ensembl"/>
        </authorList>
    </citation>
    <scope>IDENTIFICATION</scope>
</reference>
<feature type="transmembrane region" description="Helical" evidence="1">
    <location>
        <begin position="67"/>
        <end position="85"/>
    </location>
</feature>
<keyword evidence="1" id="KW-1133">Transmembrane helix</keyword>
<accession>A0AAQ6IUU5</accession>
<dbReference type="InterPro" id="IPR038765">
    <property type="entry name" value="Papain-like_cys_pep_sf"/>
</dbReference>
<dbReference type="SUPFAM" id="SSF54001">
    <property type="entry name" value="Cysteine proteinases"/>
    <property type="match status" value="1"/>
</dbReference>
<protein>
    <recommendedName>
        <fullName evidence="4">Calpain catalytic domain-containing protein</fullName>
    </recommendedName>
</protein>
<evidence type="ECO:0000313" key="3">
    <source>
        <dbReference type="Proteomes" id="UP000265040"/>
    </source>
</evidence>
<name>A0AAQ6IUU5_ANATE</name>
<keyword evidence="3" id="KW-1185">Reference proteome</keyword>
<keyword evidence="1" id="KW-0472">Membrane</keyword>
<sequence>MANKASEIKTISFNQQNFEQLRSQCLQTGSLFCDPTFPASSASLGKDHKEVEWKRPKVRHRPNTDSAALSPLWVLVLFSLFSFISSSANWSNCGL</sequence>
<dbReference type="Ensembl" id="ENSATET00000080797.1">
    <property type="protein sequence ID" value="ENSATEP00000077928.1"/>
    <property type="gene ID" value="ENSATEG00000032305.1"/>
</dbReference>
<organism evidence="2 3">
    <name type="scientific">Anabas testudineus</name>
    <name type="common">Climbing perch</name>
    <name type="synonym">Anthias testudineus</name>
    <dbReference type="NCBI Taxonomy" id="64144"/>
    <lineage>
        <taxon>Eukaryota</taxon>
        <taxon>Metazoa</taxon>
        <taxon>Chordata</taxon>
        <taxon>Craniata</taxon>
        <taxon>Vertebrata</taxon>
        <taxon>Euteleostomi</taxon>
        <taxon>Actinopterygii</taxon>
        <taxon>Neopterygii</taxon>
        <taxon>Teleostei</taxon>
        <taxon>Neoteleostei</taxon>
        <taxon>Acanthomorphata</taxon>
        <taxon>Anabantaria</taxon>
        <taxon>Anabantiformes</taxon>
        <taxon>Anabantoidei</taxon>
        <taxon>Anabantidae</taxon>
        <taxon>Anabas</taxon>
    </lineage>
</organism>
<reference evidence="2" key="2">
    <citation type="submission" date="2025-08" db="UniProtKB">
        <authorList>
            <consortium name="Ensembl"/>
        </authorList>
    </citation>
    <scope>IDENTIFICATION</scope>
</reference>
<dbReference type="AlphaFoldDB" id="A0AAQ6IUU5"/>
<dbReference type="Proteomes" id="UP000265040">
    <property type="component" value="Chromosome 1"/>
</dbReference>
<evidence type="ECO:0000313" key="2">
    <source>
        <dbReference type="Ensembl" id="ENSATEP00000077928.1"/>
    </source>
</evidence>
<evidence type="ECO:0000256" key="1">
    <source>
        <dbReference type="SAM" id="Phobius"/>
    </source>
</evidence>